<evidence type="ECO:0000256" key="2">
    <source>
        <dbReference type="ARBA" id="ARBA00007543"/>
    </source>
</evidence>
<dbReference type="RefSeq" id="WP_025078506.1">
    <property type="nucleotide sequence ID" value="NZ_BAKO01000016.1"/>
</dbReference>
<feature type="transmembrane region" description="Helical" evidence="12">
    <location>
        <begin position="83"/>
        <end position="104"/>
    </location>
</feature>
<comment type="subcellular location">
    <subcellularLocation>
        <location evidence="1">Cell membrane</location>
        <topology evidence="1">Multi-pass membrane protein</topology>
    </subcellularLocation>
</comment>
<feature type="transmembrane region" description="Helical" evidence="12">
    <location>
        <begin position="12"/>
        <end position="34"/>
    </location>
</feature>
<accession>A0A0K1NIG7</accession>
<evidence type="ECO:0000313" key="15">
    <source>
        <dbReference type="Proteomes" id="UP000060345"/>
    </source>
</evidence>
<dbReference type="Pfam" id="PF02322">
    <property type="entry name" value="Cyt_bd_oxida_II"/>
    <property type="match status" value="1"/>
</dbReference>
<feature type="transmembrane region" description="Helical" evidence="12">
    <location>
        <begin position="214"/>
        <end position="238"/>
    </location>
</feature>
<feature type="transmembrane region" description="Helical" evidence="12">
    <location>
        <begin position="55"/>
        <end position="77"/>
    </location>
</feature>
<keyword evidence="4" id="KW-1003">Cell membrane</keyword>
<keyword evidence="10" id="KW-0408">Iron</keyword>
<dbReference type="eggNOG" id="COG1294">
    <property type="taxonomic scope" value="Bacteria"/>
</dbReference>
<evidence type="ECO:0000313" key="16">
    <source>
        <dbReference type="Proteomes" id="UP000682005"/>
    </source>
</evidence>
<feature type="transmembrane region" description="Helical" evidence="12">
    <location>
        <begin position="258"/>
        <end position="279"/>
    </location>
</feature>
<reference evidence="14 16" key="2">
    <citation type="submission" date="2021-03" db="EMBL/GenBank/DDBJ databases">
        <title>Human Oral Microbial Genomes.</title>
        <authorList>
            <person name="Johnston C.D."/>
            <person name="Chen T."/>
            <person name="Dewhirst F.E."/>
        </authorList>
    </citation>
    <scope>NUCLEOTIDE SEQUENCE [LARGE SCALE GENOMIC DNA]</scope>
    <source>
        <strain evidence="14 16">W1435</strain>
    </source>
</reference>
<evidence type="ECO:0000256" key="9">
    <source>
        <dbReference type="ARBA" id="ARBA00022989"/>
    </source>
</evidence>
<dbReference type="Proteomes" id="UP000060345">
    <property type="component" value="Chromosome 1"/>
</dbReference>
<protein>
    <submittedName>
        <fullName evidence="13">Cytochrome C oxidase assembly protein</fullName>
    </submittedName>
    <submittedName>
        <fullName evidence="14">Cytochrome d ubiquinol oxidase subunit II</fullName>
    </submittedName>
</protein>
<dbReference type="Proteomes" id="UP000682005">
    <property type="component" value="Chromosome 1"/>
</dbReference>
<feature type="transmembrane region" description="Helical" evidence="12">
    <location>
        <begin position="341"/>
        <end position="360"/>
    </location>
</feature>
<name>A0A0K1NIG7_9BACT</name>
<dbReference type="GO" id="GO:0009055">
    <property type="term" value="F:electron transfer activity"/>
    <property type="evidence" value="ECO:0007669"/>
    <property type="project" value="TreeGrafter"/>
</dbReference>
<dbReference type="OrthoDB" id="9776710at2"/>
<dbReference type="GO" id="GO:0005886">
    <property type="term" value="C:plasma membrane"/>
    <property type="evidence" value="ECO:0007669"/>
    <property type="project" value="UniProtKB-SubCell"/>
</dbReference>
<evidence type="ECO:0000256" key="11">
    <source>
        <dbReference type="ARBA" id="ARBA00023136"/>
    </source>
</evidence>
<feature type="transmembrane region" description="Helical" evidence="12">
    <location>
        <begin position="116"/>
        <end position="140"/>
    </location>
</feature>
<evidence type="ECO:0000256" key="3">
    <source>
        <dbReference type="ARBA" id="ARBA00022448"/>
    </source>
</evidence>
<dbReference type="EMBL" id="CP012074">
    <property type="protein sequence ID" value="AKU68879.1"/>
    <property type="molecule type" value="Genomic_DNA"/>
</dbReference>
<dbReference type="PANTHER" id="PTHR43141">
    <property type="entry name" value="CYTOCHROME BD2 SUBUNIT II"/>
    <property type="match status" value="1"/>
</dbReference>
<evidence type="ECO:0000256" key="12">
    <source>
        <dbReference type="SAM" id="Phobius"/>
    </source>
</evidence>
<dbReference type="AlphaFoldDB" id="A0A0K1NIG7"/>
<feature type="transmembrane region" description="Helical" evidence="12">
    <location>
        <begin position="291"/>
        <end position="311"/>
    </location>
</feature>
<proteinExistence type="inferred from homology"/>
<dbReference type="KEGG" id="pfus:ADJ77_03355"/>
<keyword evidence="9 12" id="KW-1133">Transmembrane helix</keyword>
<dbReference type="STRING" id="1236517.ADJ77_03355"/>
<dbReference type="InterPro" id="IPR003317">
    <property type="entry name" value="Cyt-d_oxidase_su2"/>
</dbReference>
<feature type="transmembrane region" description="Helical" evidence="12">
    <location>
        <begin position="174"/>
        <end position="193"/>
    </location>
</feature>
<evidence type="ECO:0000313" key="14">
    <source>
        <dbReference type="EMBL" id="QUB86499.1"/>
    </source>
</evidence>
<gene>
    <name evidence="13" type="ORF">ADJ77_03355</name>
    <name evidence="14" type="ORF">J5A51_10470</name>
</gene>
<evidence type="ECO:0000256" key="10">
    <source>
        <dbReference type="ARBA" id="ARBA00023004"/>
    </source>
</evidence>
<keyword evidence="3" id="KW-0813">Transport</keyword>
<dbReference type="PANTHER" id="PTHR43141:SF5">
    <property type="entry name" value="CYTOCHROME BD-I UBIQUINOL OXIDASE SUBUNIT 2"/>
    <property type="match status" value="1"/>
</dbReference>
<evidence type="ECO:0000256" key="4">
    <source>
        <dbReference type="ARBA" id="ARBA00022475"/>
    </source>
</evidence>
<evidence type="ECO:0000256" key="1">
    <source>
        <dbReference type="ARBA" id="ARBA00004651"/>
    </source>
</evidence>
<organism evidence="13 15">
    <name type="scientific">Prevotella fusca JCM 17724</name>
    <dbReference type="NCBI Taxonomy" id="1236517"/>
    <lineage>
        <taxon>Bacteria</taxon>
        <taxon>Pseudomonadati</taxon>
        <taxon>Bacteroidota</taxon>
        <taxon>Bacteroidia</taxon>
        <taxon>Bacteroidales</taxon>
        <taxon>Prevotellaceae</taxon>
        <taxon>Prevotella</taxon>
    </lineage>
</organism>
<keyword evidence="7" id="KW-0479">Metal-binding</keyword>
<evidence type="ECO:0000256" key="5">
    <source>
        <dbReference type="ARBA" id="ARBA00022617"/>
    </source>
</evidence>
<dbReference type="GO" id="GO:0019646">
    <property type="term" value="P:aerobic electron transport chain"/>
    <property type="evidence" value="ECO:0007669"/>
    <property type="project" value="TreeGrafter"/>
</dbReference>
<keyword evidence="6 12" id="KW-0812">Transmembrane</keyword>
<dbReference type="GO" id="GO:0070069">
    <property type="term" value="C:cytochrome complex"/>
    <property type="evidence" value="ECO:0007669"/>
    <property type="project" value="TreeGrafter"/>
</dbReference>
<keyword evidence="8" id="KW-0249">Electron transport</keyword>
<evidence type="ECO:0000256" key="8">
    <source>
        <dbReference type="ARBA" id="ARBA00022982"/>
    </source>
</evidence>
<keyword evidence="11 12" id="KW-0472">Membrane</keyword>
<dbReference type="GO" id="GO:0016682">
    <property type="term" value="F:oxidoreductase activity, acting on diphenols and related substances as donors, oxygen as acceptor"/>
    <property type="evidence" value="ECO:0007669"/>
    <property type="project" value="TreeGrafter"/>
</dbReference>
<evidence type="ECO:0000256" key="6">
    <source>
        <dbReference type="ARBA" id="ARBA00022692"/>
    </source>
</evidence>
<evidence type="ECO:0000256" key="7">
    <source>
        <dbReference type="ARBA" id="ARBA00022723"/>
    </source>
</evidence>
<comment type="similarity">
    <text evidence="2">Belongs to the cytochrome ubiquinol oxidase subunit 2 family.</text>
</comment>
<dbReference type="EMBL" id="CP072370">
    <property type="protein sequence ID" value="QUB86499.1"/>
    <property type="molecule type" value="Genomic_DNA"/>
</dbReference>
<keyword evidence="5" id="KW-0349">Heme</keyword>
<evidence type="ECO:0000313" key="13">
    <source>
        <dbReference type="EMBL" id="AKU68879.1"/>
    </source>
</evidence>
<dbReference type="GO" id="GO:0046872">
    <property type="term" value="F:metal ion binding"/>
    <property type="evidence" value="ECO:0007669"/>
    <property type="project" value="UniProtKB-KW"/>
</dbReference>
<reference evidence="13 15" key="1">
    <citation type="submission" date="2015-07" db="EMBL/GenBank/DDBJ databases">
        <authorList>
            <person name="Noorani M."/>
        </authorList>
    </citation>
    <scope>NUCLEOTIDE SEQUENCE [LARGE SCALE GENOMIC DNA]</scope>
    <source>
        <strain evidence="13 15">W1435</strain>
    </source>
</reference>
<sequence length="380" mass="42842">MTYDFLQHYWWFIISLLGALLVFLLFVQGANSMISQLGKTEEERRMIINSTGRKWEFTFTTLVTFGGAFFASFPLFYSTSFGSAYWVWLLILFTFIIQAVSYEFQNKAGNLFGVRTFQVCLIINGVLGPLLLGGAVATFFTGSNFIVEKGNITDFMQPVISRWANGSRGLDVLLNPWVVIFGISVVFLARILGTLYINNNVNDDVIRRRIRKQLLVNTVLFLLFFLPFLIVTLLGDGYAVNEAGVIVMEPMKYLNNLLAMWSLAIILLAGVVLLLFGIIKTVLKPAYIRGIWPAGIGVVLVVLVLFLIAGWNNTAYYPSTADLQSSLTIQNSSSSEFTLKAMFYVSFLVPFVLAYIVYAWRAIDKKEIDRKEIAEDDHAY</sequence>
<keyword evidence="16" id="KW-1185">Reference proteome</keyword>